<evidence type="ECO:0000313" key="14">
    <source>
        <dbReference type="Proteomes" id="UP000823934"/>
    </source>
</evidence>
<evidence type="ECO:0000256" key="5">
    <source>
        <dbReference type="ARBA" id="ARBA00022679"/>
    </source>
</evidence>
<dbReference type="InterPro" id="IPR003593">
    <property type="entry name" value="AAA+_ATPase"/>
</dbReference>
<proteinExistence type="inferred from homology"/>
<comment type="cofactor">
    <cofactor evidence="11">
        <name>Mg(2+)</name>
        <dbReference type="ChEBI" id="CHEBI:18420"/>
    </cofactor>
    <text evidence="11">Binds 1 Mg(2+) ion per subunit.</text>
</comment>
<protein>
    <recommendedName>
        <fullName evidence="3 11">Shikimate kinase</fullName>
        <shortName evidence="11">SK</shortName>
        <ecNumber evidence="3 11">2.7.1.71</ecNumber>
    </recommendedName>
</protein>
<dbReference type="PRINTS" id="PR01100">
    <property type="entry name" value="SHIKIMTKNASE"/>
</dbReference>
<dbReference type="PROSITE" id="PS01128">
    <property type="entry name" value="SHIKIMATE_KINASE"/>
    <property type="match status" value="1"/>
</dbReference>
<dbReference type="PANTHER" id="PTHR21087:SF16">
    <property type="entry name" value="SHIKIMATE KINASE 1, CHLOROPLASTIC"/>
    <property type="match status" value="1"/>
</dbReference>
<evidence type="ECO:0000256" key="7">
    <source>
        <dbReference type="ARBA" id="ARBA00022777"/>
    </source>
</evidence>
<evidence type="ECO:0000256" key="11">
    <source>
        <dbReference type="HAMAP-Rule" id="MF_00109"/>
    </source>
</evidence>
<comment type="similarity">
    <text evidence="2 11">Belongs to the shikimate kinase family.</text>
</comment>
<dbReference type="InterPro" id="IPR031322">
    <property type="entry name" value="Shikimate/glucono_kinase"/>
</dbReference>
<evidence type="ECO:0000256" key="2">
    <source>
        <dbReference type="ARBA" id="ARBA00006997"/>
    </source>
</evidence>
<dbReference type="GO" id="GO:0004765">
    <property type="term" value="F:shikimate kinase activity"/>
    <property type="evidence" value="ECO:0007669"/>
    <property type="project" value="UniProtKB-UniRule"/>
</dbReference>
<evidence type="ECO:0000256" key="1">
    <source>
        <dbReference type="ARBA" id="ARBA00004842"/>
    </source>
</evidence>
<dbReference type="AlphaFoldDB" id="A0A9D1TU55"/>
<feature type="binding site" evidence="11">
    <location>
        <position position="18"/>
    </location>
    <ligand>
        <name>Mg(2+)</name>
        <dbReference type="ChEBI" id="CHEBI:18420"/>
    </ligand>
</feature>
<keyword evidence="11" id="KW-0963">Cytoplasm</keyword>
<comment type="caution">
    <text evidence="11">Lacks conserved residue(s) required for the propagation of feature annotation.</text>
</comment>
<feature type="binding site" evidence="11">
    <location>
        <position position="139"/>
    </location>
    <ligand>
        <name>substrate</name>
    </ligand>
</feature>
<feature type="binding site" evidence="11">
    <location>
        <position position="36"/>
    </location>
    <ligand>
        <name>substrate</name>
    </ligand>
</feature>
<keyword evidence="7 11" id="KW-0418">Kinase</keyword>
<feature type="binding site" evidence="11">
    <location>
        <begin position="14"/>
        <end position="19"/>
    </location>
    <ligand>
        <name>ATP</name>
        <dbReference type="ChEBI" id="CHEBI:30616"/>
    </ligand>
</feature>
<evidence type="ECO:0000313" key="13">
    <source>
        <dbReference type="EMBL" id="HIW06888.1"/>
    </source>
</evidence>
<dbReference type="GO" id="GO:0000287">
    <property type="term" value="F:magnesium ion binding"/>
    <property type="evidence" value="ECO:0007669"/>
    <property type="project" value="UniProtKB-UniRule"/>
</dbReference>
<name>A0A9D1TU55_9GAMM</name>
<evidence type="ECO:0000256" key="3">
    <source>
        <dbReference type="ARBA" id="ARBA00012154"/>
    </source>
</evidence>
<dbReference type="SUPFAM" id="SSF52540">
    <property type="entry name" value="P-loop containing nucleoside triphosphate hydrolases"/>
    <property type="match status" value="1"/>
</dbReference>
<reference evidence="13" key="2">
    <citation type="submission" date="2021-04" db="EMBL/GenBank/DDBJ databases">
        <authorList>
            <person name="Gilroy R."/>
        </authorList>
    </citation>
    <scope>NUCLEOTIDE SEQUENCE</scope>
    <source>
        <strain evidence="13">CHK160-9182</strain>
    </source>
</reference>
<dbReference type="NCBIfam" id="NF003456">
    <property type="entry name" value="PRK05057.1"/>
    <property type="match status" value="1"/>
</dbReference>
<keyword evidence="8 11" id="KW-0067">ATP-binding</keyword>
<comment type="pathway">
    <text evidence="1 11">Metabolic intermediate biosynthesis; chorismate biosynthesis; chorismate from D-erythrose 4-phosphate and phosphoenolpyruvate: step 5/7.</text>
</comment>
<dbReference type="Gene3D" id="3.40.50.300">
    <property type="entry name" value="P-loop containing nucleotide triphosphate hydrolases"/>
    <property type="match status" value="1"/>
</dbReference>
<evidence type="ECO:0000256" key="9">
    <source>
        <dbReference type="ARBA" id="ARBA00023141"/>
    </source>
</evidence>
<comment type="function">
    <text evidence="11">Catalyzes the specific phosphorylation of the 3-hydroxyl group of shikimic acid using ATP as a cosubstrate.</text>
</comment>
<dbReference type="GO" id="GO:0005829">
    <property type="term" value="C:cytosol"/>
    <property type="evidence" value="ECO:0007669"/>
    <property type="project" value="TreeGrafter"/>
</dbReference>
<comment type="subunit">
    <text evidence="11">Monomer.</text>
</comment>
<dbReference type="GO" id="GO:0008652">
    <property type="term" value="P:amino acid biosynthetic process"/>
    <property type="evidence" value="ECO:0007669"/>
    <property type="project" value="UniProtKB-KW"/>
</dbReference>
<dbReference type="Pfam" id="PF01202">
    <property type="entry name" value="SKI"/>
    <property type="match status" value="1"/>
</dbReference>
<organism evidence="13 14">
    <name type="scientific">Candidatus Ignatzschineria merdigallinarum</name>
    <dbReference type="NCBI Taxonomy" id="2838621"/>
    <lineage>
        <taxon>Bacteria</taxon>
        <taxon>Pseudomonadati</taxon>
        <taxon>Pseudomonadota</taxon>
        <taxon>Gammaproteobacteria</taxon>
        <taxon>Cardiobacteriales</taxon>
        <taxon>Ignatzschineriaceae</taxon>
        <taxon>Ignatzschineria</taxon>
    </lineage>
</organism>
<keyword evidence="11" id="KW-0479">Metal-binding</keyword>
<evidence type="ECO:0000259" key="12">
    <source>
        <dbReference type="SMART" id="SM00382"/>
    </source>
</evidence>
<dbReference type="GO" id="GO:0005524">
    <property type="term" value="F:ATP binding"/>
    <property type="evidence" value="ECO:0007669"/>
    <property type="project" value="UniProtKB-UniRule"/>
</dbReference>
<feature type="binding site" evidence="11">
    <location>
        <position position="60"/>
    </location>
    <ligand>
        <name>substrate</name>
    </ligand>
</feature>
<dbReference type="SMART" id="SM00382">
    <property type="entry name" value="AAA"/>
    <property type="match status" value="1"/>
</dbReference>
<dbReference type="InterPro" id="IPR027417">
    <property type="entry name" value="P-loop_NTPase"/>
</dbReference>
<dbReference type="InterPro" id="IPR023000">
    <property type="entry name" value="Shikimate_kinase_CS"/>
</dbReference>
<accession>A0A9D1TU55</accession>
<gene>
    <name evidence="11 13" type="primary">aroK</name>
    <name evidence="13" type="ORF">H9889_06135</name>
</gene>
<comment type="subcellular location">
    <subcellularLocation>
        <location evidence="11">Cytoplasm</location>
    </subcellularLocation>
</comment>
<feature type="binding site" evidence="11">
    <location>
        <position position="82"/>
    </location>
    <ligand>
        <name>substrate</name>
    </ligand>
</feature>
<comment type="caution">
    <text evidence="13">The sequence shown here is derived from an EMBL/GenBank/DDBJ whole genome shotgun (WGS) entry which is preliminary data.</text>
</comment>
<dbReference type="HAMAP" id="MF_00109">
    <property type="entry name" value="Shikimate_kinase"/>
    <property type="match status" value="1"/>
</dbReference>
<evidence type="ECO:0000256" key="8">
    <source>
        <dbReference type="ARBA" id="ARBA00022840"/>
    </source>
</evidence>
<evidence type="ECO:0000256" key="4">
    <source>
        <dbReference type="ARBA" id="ARBA00022605"/>
    </source>
</evidence>
<keyword evidence="6 11" id="KW-0547">Nucleotide-binding</keyword>
<keyword evidence="5 11" id="KW-0808">Transferase</keyword>
<dbReference type="EMBL" id="DXHP01000135">
    <property type="protein sequence ID" value="HIW06888.1"/>
    <property type="molecule type" value="Genomic_DNA"/>
</dbReference>
<dbReference type="PANTHER" id="PTHR21087">
    <property type="entry name" value="SHIKIMATE KINASE"/>
    <property type="match status" value="1"/>
</dbReference>
<evidence type="ECO:0000256" key="10">
    <source>
        <dbReference type="ARBA" id="ARBA00048567"/>
    </source>
</evidence>
<dbReference type="CDD" id="cd00464">
    <property type="entry name" value="SK"/>
    <property type="match status" value="1"/>
</dbReference>
<dbReference type="InterPro" id="IPR000623">
    <property type="entry name" value="Shikimate_kinase/TSH1"/>
</dbReference>
<feature type="binding site" evidence="11">
    <location>
        <position position="120"/>
    </location>
    <ligand>
        <name>ATP</name>
        <dbReference type="ChEBI" id="CHEBI:30616"/>
    </ligand>
</feature>
<comment type="catalytic activity">
    <reaction evidence="10 11">
        <text>shikimate + ATP = 3-phosphoshikimate + ADP + H(+)</text>
        <dbReference type="Rhea" id="RHEA:13121"/>
        <dbReference type="ChEBI" id="CHEBI:15378"/>
        <dbReference type="ChEBI" id="CHEBI:30616"/>
        <dbReference type="ChEBI" id="CHEBI:36208"/>
        <dbReference type="ChEBI" id="CHEBI:145989"/>
        <dbReference type="ChEBI" id="CHEBI:456216"/>
        <dbReference type="EC" id="2.7.1.71"/>
    </reaction>
</comment>
<dbReference type="EC" id="2.7.1.71" evidence="3 11"/>
<keyword evidence="11" id="KW-0460">Magnesium</keyword>
<sequence length="184" mass="20446">MQQSRNIILIGPMGSGKSTIGKLLAKALEYEFVDSDHHIESSTGVTIPYIFEVEGESGFRDREEKAINELCQLENVILATGGGAIIRPENRAVLAASGTVLYLNIPPESQFERVRFDNQRPLLKNDDPQAVLTALYEARDPLYQEVADYIVFSDNIPPKIVVNGIIESIVQNKLPLPIWLVGNR</sequence>
<reference evidence="13" key="1">
    <citation type="journal article" date="2021" name="PeerJ">
        <title>Extensive microbial diversity within the chicken gut microbiome revealed by metagenomics and culture.</title>
        <authorList>
            <person name="Gilroy R."/>
            <person name="Ravi A."/>
            <person name="Getino M."/>
            <person name="Pursley I."/>
            <person name="Horton D.L."/>
            <person name="Alikhan N.F."/>
            <person name="Baker D."/>
            <person name="Gharbi K."/>
            <person name="Hall N."/>
            <person name="Watson M."/>
            <person name="Adriaenssens E.M."/>
            <person name="Foster-Nyarko E."/>
            <person name="Jarju S."/>
            <person name="Secka A."/>
            <person name="Antonio M."/>
            <person name="Oren A."/>
            <person name="Chaudhuri R.R."/>
            <person name="La Ragione R."/>
            <person name="Hildebrand F."/>
            <person name="Pallen M.J."/>
        </authorList>
    </citation>
    <scope>NUCLEOTIDE SEQUENCE</scope>
    <source>
        <strain evidence="13">CHK160-9182</strain>
    </source>
</reference>
<feature type="domain" description="AAA+ ATPase" evidence="12">
    <location>
        <begin position="3"/>
        <end position="126"/>
    </location>
</feature>
<dbReference type="Proteomes" id="UP000823934">
    <property type="component" value="Unassembled WGS sequence"/>
</dbReference>
<dbReference type="GO" id="GO:0009423">
    <property type="term" value="P:chorismate biosynthetic process"/>
    <property type="evidence" value="ECO:0007669"/>
    <property type="project" value="UniProtKB-UniRule"/>
</dbReference>
<keyword evidence="4 11" id="KW-0028">Amino-acid biosynthesis</keyword>
<evidence type="ECO:0000256" key="6">
    <source>
        <dbReference type="ARBA" id="ARBA00022741"/>
    </source>
</evidence>
<keyword evidence="9 11" id="KW-0057">Aromatic amino acid biosynthesis</keyword>
<dbReference type="GO" id="GO:0009073">
    <property type="term" value="P:aromatic amino acid family biosynthetic process"/>
    <property type="evidence" value="ECO:0007669"/>
    <property type="project" value="UniProtKB-KW"/>
</dbReference>